<dbReference type="Gene3D" id="3.40.50.1820">
    <property type="entry name" value="alpha/beta hydrolase"/>
    <property type="match status" value="1"/>
</dbReference>
<dbReference type="RefSeq" id="WP_181552140.1">
    <property type="nucleotide sequence ID" value="NZ_JACDUS010000010.1"/>
</dbReference>
<evidence type="ECO:0000259" key="1">
    <source>
        <dbReference type="Pfam" id="PF00561"/>
    </source>
</evidence>
<evidence type="ECO:0000313" key="2">
    <source>
        <dbReference type="EMBL" id="MBA2882507.1"/>
    </source>
</evidence>
<gene>
    <name evidence="2" type="ORF">HNR65_002859</name>
</gene>
<evidence type="ECO:0000313" key="3">
    <source>
        <dbReference type="Proteomes" id="UP000525298"/>
    </source>
</evidence>
<proteinExistence type="predicted"/>
<dbReference type="PANTHER" id="PTHR43798">
    <property type="entry name" value="MONOACYLGLYCEROL LIPASE"/>
    <property type="match status" value="1"/>
</dbReference>
<dbReference type="InterPro" id="IPR029058">
    <property type="entry name" value="AB_hydrolase_fold"/>
</dbReference>
<dbReference type="PRINTS" id="PR00412">
    <property type="entry name" value="EPOXHYDRLASE"/>
</dbReference>
<sequence length="277" mass="30904">MAYFNRGNARIYYEDKGTGEPVIAVAGLMENTAYWDLTGVADKIAQHFRFVAMDMRGHGYTEAEDDPPGFDCETVGEDIIALADHLGLDRFHLLTHSTGGFAGVRYAMKDCSRFASLILTNTASVTSPVPGDRQTIDQFHDNFAALFEKLDWETMIAGLKDRPGPFFRGIVESENIDEMLATALSMARRNNRFVIAEFVRSFYKDPDPRVEGLRRISCPVLIVGAQKDDLFVESSRLMAKEIPGAQLLEYEGIGHMTAIEAPRRLASDVLDFLHSLN</sequence>
<protein>
    <submittedName>
        <fullName evidence="2">Pimeloyl-ACP methyl ester carboxylesterase</fullName>
    </submittedName>
</protein>
<dbReference type="InterPro" id="IPR050266">
    <property type="entry name" value="AB_hydrolase_sf"/>
</dbReference>
<accession>A0A7W0CBB6</accession>
<organism evidence="2 3">
    <name type="scientific">Desulfosalsimonas propionicica</name>
    <dbReference type="NCBI Taxonomy" id="332175"/>
    <lineage>
        <taxon>Bacteria</taxon>
        <taxon>Pseudomonadati</taxon>
        <taxon>Thermodesulfobacteriota</taxon>
        <taxon>Desulfobacteria</taxon>
        <taxon>Desulfobacterales</taxon>
        <taxon>Desulfosalsimonadaceae</taxon>
        <taxon>Desulfosalsimonas</taxon>
    </lineage>
</organism>
<dbReference type="InterPro" id="IPR000639">
    <property type="entry name" value="Epox_hydrolase-like"/>
</dbReference>
<keyword evidence="3" id="KW-1185">Reference proteome</keyword>
<dbReference type="EMBL" id="JACDUS010000010">
    <property type="protein sequence ID" value="MBA2882507.1"/>
    <property type="molecule type" value="Genomic_DNA"/>
</dbReference>
<dbReference type="InterPro" id="IPR000073">
    <property type="entry name" value="AB_hydrolase_1"/>
</dbReference>
<dbReference type="SUPFAM" id="SSF53474">
    <property type="entry name" value="alpha/beta-Hydrolases"/>
    <property type="match status" value="1"/>
</dbReference>
<reference evidence="2 3" key="1">
    <citation type="submission" date="2020-07" db="EMBL/GenBank/DDBJ databases">
        <title>Genomic Encyclopedia of Type Strains, Phase IV (KMG-IV): sequencing the most valuable type-strain genomes for metagenomic binning, comparative biology and taxonomic classification.</title>
        <authorList>
            <person name="Goeker M."/>
        </authorList>
    </citation>
    <scope>NUCLEOTIDE SEQUENCE [LARGE SCALE GENOMIC DNA]</scope>
    <source>
        <strain evidence="2 3">DSM 17721</strain>
    </source>
</reference>
<dbReference type="AlphaFoldDB" id="A0A7W0CBB6"/>
<dbReference type="Proteomes" id="UP000525298">
    <property type="component" value="Unassembled WGS sequence"/>
</dbReference>
<dbReference type="Pfam" id="PF00561">
    <property type="entry name" value="Abhydrolase_1"/>
    <property type="match status" value="1"/>
</dbReference>
<dbReference type="GO" id="GO:0003824">
    <property type="term" value="F:catalytic activity"/>
    <property type="evidence" value="ECO:0007669"/>
    <property type="project" value="InterPro"/>
</dbReference>
<name>A0A7W0CBB6_9BACT</name>
<comment type="caution">
    <text evidence="2">The sequence shown here is derived from an EMBL/GenBank/DDBJ whole genome shotgun (WGS) entry which is preliminary data.</text>
</comment>
<feature type="domain" description="AB hydrolase-1" evidence="1">
    <location>
        <begin position="21"/>
        <end position="262"/>
    </location>
</feature>